<accession>A0ABP7AGT8</accession>
<keyword evidence="7" id="KW-0902">Two-component regulatory system</keyword>
<comment type="caution">
    <text evidence="11">The sequence shown here is derived from an EMBL/GenBank/DDBJ whole genome shotgun (WGS) entry which is preliminary data.</text>
</comment>
<dbReference type="InterPro" id="IPR050482">
    <property type="entry name" value="Sensor_HK_TwoCompSys"/>
</dbReference>
<dbReference type="PANTHER" id="PTHR24421:SF37">
    <property type="entry name" value="SENSOR HISTIDINE KINASE NARS"/>
    <property type="match status" value="1"/>
</dbReference>
<feature type="domain" description="Histidine kinase" evidence="10">
    <location>
        <begin position="307"/>
        <end position="399"/>
    </location>
</feature>
<evidence type="ECO:0000256" key="4">
    <source>
        <dbReference type="ARBA" id="ARBA00022692"/>
    </source>
</evidence>
<evidence type="ECO:0000313" key="12">
    <source>
        <dbReference type="Proteomes" id="UP001501490"/>
    </source>
</evidence>
<dbReference type="InterPro" id="IPR005467">
    <property type="entry name" value="His_kinase_dom"/>
</dbReference>
<sequence>MSATRALLAEHSRRGAGIRRLLRLILVGFFVAVLITEPPVEHRIVCWVIVGCYLVWTLAVGALTRGGYERAERLSWLALFVDVATLAALTLITDSSASVSWTPYLLINGFFLIPVMAAAQLNPVVCVVVIAPAVLVYLVSGLLIRHVSEEPISYVLLRTAMLASVGLGAILLSRLQRSRVETIAGLLSDRNALLEEMVTLQQREQRDLAENLHDGALQYVLGARQELDDAVDGDPEAAERIDQALGEATRLLRSTMSQLHPAVLDTAGLLPALRDTIETFRARGRFRIELDSADWDDGLRTDADELLLTTTRELLTNVVKHAGARTVRIGLSRTGDTARLVIADDGRGMAGVDLDARLGEGHLGLASRRIRIEAAGGSIDFGPADPHGTVVEVRLPLSARPVRAVAPAAS</sequence>
<proteinExistence type="predicted"/>
<feature type="transmembrane region" description="Helical" evidence="9">
    <location>
        <begin position="99"/>
        <end position="117"/>
    </location>
</feature>
<name>A0ABP7AGT8_9ACTN</name>
<dbReference type="EMBL" id="BAABAB010000028">
    <property type="protein sequence ID" value="GAA3631700.1"/>
    <property type="molecule type" value="Genomic_DNA"/>
</dbReference>
<reference evidence="12" key="1">
    <citation type="journal article" date="2019" name="Int. J. Syst. Evol. Microbiol.">
        <title>The Global Catalogue of Microorganisms (GCM) 10K type strain sequencing project: providing services to taxonomists for standard genome sequencing and annotation.</title>
        <authorList>
            <consortium name="The Broad Institute Genomics Platform"/>
            <consortium name="The Broad Institute Genome Sequencing Center for Infectious Disease"/>
            <person name="Wu L."/>
            <person name="Ma J."/>
        </authorList>
    </citation>
    <scope>NUCLEOTIDE SEQUENCE [LARGE SCALE GENOMIC DNA]</scope>
    <source>
        <strain evidence="12">JCM 16929</strain>
    </source>
</reference>
<dbReference type="PROSITE" id="PS50109">
    <property type="entry name" value="HIS_KIN"/>
    <property type="match status" value="1"/>
</dbReference>
<keyword evidence="2" id="KW-1003">Cell membrane</keyword>
<keyword evidence="4 9" id="KW-0812">Transmembrane</keyword>
<evidence type="ECO:0000259" key="10">
    <source>
        <dbReference type="PROSITE" id="PS50109"/>
    </source>
</evidence>
<comment type="subcellular location">
    <subcellularLocation>
        <location evidence="1">Cell membrane</location>
        <topology evidence="1">Multi-pass membrane protein</topology>
    </subcellularLocation>
</comment>
<evidence type="ECO:0000256" key="5">
    <source>
        <dbReference type="ARBA" id="ARBA00022777"/>
    </source>
</evidence>
<dbReference type="CDD" id="cd16917">
    <property type="entry name" value="HATPase_UhpB-NarQ-NarX-like"/>
    <property type="match status" value="1"/>
</dbReference>
<dbReference type="Proteomes" id="UP001501490">
    <property type="component" value="Unassembled WGS sequence"/>
</dbReference>
<keyword evidence="12" id="KW-1185">Reference proteome</keyword>
<feature type="transmembrane region" description="Helical" evidence="9">
    <location>
        <begin position="21"/>
        <end position="38"/>
    </location>
</feature>
<evidence type="ECO:0000256" key="7">
    <source>
        <dbReference type="ARBA" id="ARBA00023012"/>
    </source>
</evidence>
<dbReference type="GO" id="GO:0016301">
    <property type="term" value="F:kinase activity"/>
    <property type="evidence" value="ECO:0007669"/>
    <property type="project" value="UniProtKB-KW"/>
</dbReference>
<feature type="transmembrane region" description="Helical" evidence="9">
    <location>
        <begin position="124"/>
        <end position="146"/>
    </location>
</feature>
<evidence type="ECO:0000256" key="3">
    <source>
        <dbReference type="ARBA" id="ARBA00022679"/>
    </source>
</evidence>
<keyword evidence="3" id="KW-0808">Transferase</keyword>
<evidence type="ECO:0000256" key="6">
    <source>
        <dbReference type="ARBA" id="ARBA00022989"/>
    </source>
</evidence>
<evidence type="ECO:0000256" key="2">
    <source>
        <dbReference type="ARBA" id="ARBA00022475"/>
    </source>
</evidence>
<organism evidence="11 12">
    <name type="scientific">Microlunatus ginsengisoli</name>
    <dbReference type="NCBI Taxonomy" id="363863"/>
    <lineage>
        <taxon>Bacteria</taxon>
        <taxon>Bacillati</taxon>
        <taxon>Actinomycetota</taxon>
        <taxon>Actinomycetes</taxon>
        <taxon>Propionibacteriales</taxon>
        <taxon>Propionibacteriaceae</taxon>
        <taxon>Microlunatus</taxon>
    </lineage>
</organism>
<dbReference type="InterPro" id="IPR036890">
    <property type="entry name" value="HATPase_C_sf"/>
</dbReference>
<dbReference type="Gene3D" id="3.30.565.10">
    <property type="entry name" value="Histidine kinase-like ATPase, C-terminal domain"/>
    <property type="match status" value="1"/>
</dbReference>
<dbReference type="InterPro" id="IPR003594">
    <property type="entry name" value="HATPase_dom"/>
</dbReference>
<feature type="transmembrane region" description="Helical" evidence="9">
    <location>
        <begin position="44"/>
        <end position="64"/>
    </location>
</feature>
<evidence type="ECO:0000256" key="8">
    <source>
        <dbReference type="ARBA" id="ARBA00023136"/>
    </source>
</evidence>
<feature type="transmembrane region" description="Helical" evidence="9">
    <location>
        <begin position="152"/>
        <end position="172"/>
    </location>
</feature>
<keyword evidence="8 9" id="KW-0472">Membrane</keyword>
<keyword evidence="5 11" id="KW-0418">Kinase</keyword>
<dbReference type="RefSeq" id="WP_344807475.1">
    <property type="nucleotide sequence ID" value="NZ_BAABAB010000028.1"/>
</dbReference>
<feature type="transmembrane region" description="Helical" evidence="9">
    <location>
        <begin position="76"/>
        <end position="93"/>
    </location>
</feature>
<dbReference type="SMART" id="SM00387">
    <property type="entry name" value="HATPase_c"/>
    <property type="match status" value="1"/>
</dbReference>
<dbReference type="PANTHER" id="PTHR24421">
    <property type="entry name" value="NITRATE/NITRITE SENSOR PROTEIN NARX-RELATED"/>
    <property type="match status" value="1"/>
</dbReference>
<protein>
    <submittedName>
        <fullName evidence="11">Sensor histidine kinase</fullName>
    </submittedName>
</protein>
<evidence type="ECO:0000256" key="9">
    <source>
        <dbReference type="SAM" id="Phobius"/>
    </source>
</evidence>
<evidence type="ECO:0000256" key="1">
    <source>
        <dbReference type="ARBA" id="ARBA00004651"/>
    </source>
</evidence>
<dbReference type="Pfam" id="PF02518">
    <property type="entry name" value="HATPase_c"/>
    <property type="match status" value="1"/>
</dbReference>
<gene>
    <name evidence="11" type="ORF">GCM10022236_37850</name>
</gene>
<dbReference type="SUPFAM" id="SSF55874">
    <property type="entry name" value="ATPase domain of HSP90 chaperone/DNA topoisomerase II/histidine kinase"/>
    <property type="match status" value="1"/>
</dbReference>
<keyword evidence="6 9" id="KW-1133">Transmembrane helix</keyword>
<evidence type="ECO:0000313" key="11">
    <source>
        <dbReference type="EMBL" id="GAA3631700.1"/>
    </source>
</evidence>